<accession>A0A7W3PDZ4</accession>
<dbReference type="Proteomes" id="UP000540568">
    <property type="component" value="Unassembled WGS sequence"/>
</dbReference>
<comment type="caution">
    <text evidence="2">The sequence shown here is derived from an EMBL/GenBank/DDBJ whole genome shotgun (WGS) entry which is preliminary data.</text>
</comment>
<name>A0A7W3PDZ4_9MICO</name>
<keyword evidence="3" id="KW-1185">Reference proteome</keyword>
<keyword evidence="1" id="KW-0472">Membrane</keyword>
<proteinExistence type="predicted"/>
<gene>
    <name evidence="2" type="ORF">FHX71_001989</name>
</gene>
<evidence type="ECO:0000256" key="1">
    <source>
        <dbReference type="SAM" id="Phobius"/>
    </source>
</evidence>
<dbReference type="AlphaFoldDB" id="A0A7W3PDZ4"/>
<sequence length="112" mass="11482">MMLAKISVMDWRAIAALAFALPYVALVLLGERFGWLQLSASDALTSPITIVVVGCLLAGAGLALTPAIQGASYPILNILVGAALLAGFGWAVLVLAQARYGCDPLNVLPGCG</sequence>
<dbReference type="EMBL" id="JACGWV010000001">
    <property type="protein sequence ID" value="MBA8808047.1"/>
    <property type="molecule type" value="Genomic_DNA"/>
</dbReference>
<feature type="transmembrane region" description="Helical" evidence="1">
    <location>
        <begin position="45"/>
        <end position="64"/>
    </location>
</feature>
<evidence type="ECO:0000313" key="3">
    <source>
        <dbReference type="Proteomes" id="UP000540568"/>
    </source>
</evidence>
<reference evidence="2 3" key="1">
    <citation type="submission" date="2020-07" db="EMBL/GenBank/DDBJ databases">
        <title>Sequencing the genomes of 1000 actinobacteria strains.</title>
        <authorList>
            <person name="Klenk H.-P."/>
        </authorList>
    </citation>
    <scope>NUCLEOTIDE SEQUENCE [LARGE SCALE GENOMIC DNA]</scope>
    <source>
        <strain evidence="2 3">DSM 44121</strain>
    </source>
</reference>
<feature type="transmembrane region" description="Helical" evidence="1">
    <location>
        <begin position="76"/>
        <end position="98"/>
    </location>
</feature>
<protein>
    <submittedName>
        <fullName evidence="2">Putative membrane protein</fullName>
    </submittedName>
</protein>
<organism evidence="2 3">
    <name type="scientific">Promicromonospora sukumoe</name>
    <dbReference type="NCBI Taxonomy" id="88382"/>
    <lineage>
        <taxon>Bacteria</taxon>
        <taxon>Bacillati</taxon>
        <taxon>Actinomycetota</taxon>
        <taxon>Actinomycetes</taxon>
        <taxon>Micrococcales</taxon>
        <taxon>Promicromonosporaceae</taxon>
        <taxon>Promicromonospora</taxon>
    </lineage>
</organism>
<keyword evidence="1" id="KW-1133">Transmembrane helix</keyword>
<keyword evidence="1" id="KW-0812">Transmembrane</keyword>
<dbReference type="RefSeq" id="WP_182615818.1">
    <property type="nucleotide sequence ID" value="NZ_BAAATF010000006.1"/>
</dbReference>
<evidence type="ECO:0000313" key="2">
    <source>
        <dbReference type="EMBL" id="MBA8808047.1"/>
    </source>
</evidence>